<evidence type="ECO:0000256" key="4">
    <source>
        <dbReference type="ARBA" id="ARBA00022825"/>
    </source>
</evidence>
<feature type="transmembrane region" description="Helical" evidence="6">
    <location>
        <begin position="7"/>
        <end position="26"/>
    </location>
</feature>
<dbReference type="Pfam" id="PF03572">
    <property type="entry name" value="Peptidase_S41"/>
    <property type="match status" value="1"/>
</dbReference>
<reference evidence="8" key="2">
    <citation type="submission" date="2021-04" db="EMBL/GenBank/DDBJ databases">
        <authorList>
            <person name="Gilroy R."/>
        </authorList>
    </citation>
    <scope>NUCLEOTIDE SEQUENCE</scope>
    <source>
        <strain evidence="8">Gambia16-930</strain>
    </source>
</reference>
<dbReference type="Gene3D" id="3.90.226.10">
    <property type="entry name" value="2-enoyl-CoA Hydratase, Chain A, domain 1"/>
    <property type="match status" value="1"/>
</dbReference>
<evidence type="ECO:0000256" key="3">
    <source>
        <dbReference type="ARBA" id="ARBA00022801"/>
    </source>
</evidence>
<evidence type="ECO:0000313" key="8">
    <source>
        <dbReference type="EMBL" id="HIW86708.1"/>
    </source>
</evidence>
<dbReference type="SMART" id="SM00245">
    <property type="entry name" value="TSPc"/>
    <property type="match status" value="1"/>
</dbReference>
<keyword evidence="3 5" id="KW-0378">Hydrolase</keyword>
<dbReference type="InterPro" id="IPR005151">
    <property type="entry name" value="Tail-specific_protease"/>
</dbReference>
<evidence type="ECO:0000256" key="6">
    <source>
        <dbReference type="SAM" id="Phobius"/>
    </source>
</evidence>
<comment type="similarity">
    <text evidence="1 5">Belongs to the peptidase S41A family.</text>
</comment>
<dbReference type="InterPro" id="IPR055210">
    <property type="entry name" value="CtpA/B_N"/>
</dbReference>
<keyword evidence="6" id="KW-1133">Transmembrane helix</keyword>
<dbReference type="CDD" id="cd06782">
    <property type="entry name" value="cpPDZ_CPP-like"/>
    <property type="match status" value="1"/>
</dbReference>
<dbReference type="Gene3D" id="2.30.42.10">
    <property type="match status" value="1"/>
</dbReference>
<dbReference type="PROSITE" id="PS50106">
    <property type="entry name" value="PDZ"/>
    <property type="match status" value="1"/>
</dbReference>
<dbReference type="GO" id="GO:0008236">
    <property type="term" value="F:serine-type peptidase activity"/>
    <property type="evidence" value="ECO:0007669"/>
    <property type="project" value="UniProtKB-KW"/>
</dbReference>
<dbReference type="Proteomes" id="UP000824267">
    <property type="component" value="Unassembled WGS sequence"/>
</dbReference>
<evidence type="ECO:0000259" key="7">
    <source>
        <dbReference type="PROSITE" id="PS50106"/>
    </source>
</evidence>
<gene>
    <name evidence="8" type="ORF">IAC47_00315</name>
</gene>
<dbReference type="CDD" id="cd07560">
    <property type="entry name" value="Peptidase_S41_CPP"/>
    <property type="match status" value="1"/>
</dbReference>
<dbReference type="SUPFAM" id="SSF50156">
    <property type="entry name" value="PDZ domain-like"/>
    <property type="match status" value="1"/>
</dbReference>
<name>A0A9D1RGJ8_9BACT</name>
<dbReference type="Gene3D" id="3.30.750.44">
    <property type="match status" value="1"/>
</dbReference>
<comment type="caution">
    <text evidence="8">The sequence shown here is derived from an EMBL/GenBank/DDBJ whole genome shotgun (WGS) entry which is preliminary data.</text>
</comment>
<organism evidence="8 9">
    <name type="scientific">Candidatus Onthomorpha intestinigallinarum</name>
    <dbReference type="NCBI Taxonomy" id="2840880"/>
    <lineage>
        <taxon>Bacteria</taxon>
        <taxon>Pseudomonadati</taxon>
        <taxon>Bacteroidota</taxon>
        <taxon>Bacteroidia</taxon>
        <taxon>Bacteroidales</taxon>
        <taxon>Candidatus Onthomorpha</taxon>
    </lineage>
</organism>
<protein>
    <submittedName>
        <fullName evidence="8">PDZ domain-containing protein</fullName>
    </submittedName>
</protein>
<evidence type="ECO:0000256" key="5">
    <source>
        <dbReference type="RuleBase" id="RU004404"/>
    </source>
</evidence>
<dbReference type="EMBL" id="DXGG01000012">
    <property type="protein sequence ID" value="HIW86708.1"/>
    <property type="molecule type" value="Genomic_DNA"/>
</dbReference>
<keyword evidence="6" id="KW-0812">Transmembrane</keyword>
<dbReference type="InterPro" id="IPR001478">
    <property type="entry name" value="PDZ"/>
</dbReference>
<dbReference type="InterPro" id="IPR036034">
    <property type="entry name" value="PDZ_sf"/>
</dbReference>
<keyword evidence="2 5" id="KW-0645">Protease</keyword>
<dbReference type="InterPro" id="IPR004447">
    <property type="entry name" value="Peptidase_S41A"/>
</dbReference>
<reference evidence="8" key="1">
    <citation type="journal article" date="2021" name="PeerJ">
        <title>Extensive microbial diversity within the chicken gut microbiome revealed by metagenomics and culture.</title>
        <authorList>
            <person name="Gilroy R."/>
            <person name="Ravi A."/>
            <person name="Getino M."/>
            <person name="Pursley I."/>
            <person name="Horton D.L."/>
            <person name="Alikhan N.F."/>
            <person name="Baker D."/>
            <person name="Gharbi K."/>
            <person name="Hall N."/>
            <person name="Watson M."/>
            <person name="Adriaenssens E.M."/>
            <person name="Foster-Nyarko E."/>
            <person name="Jarju S."/>
            <person name="Secka A."/>
            <person name="Antonio M."/>
            <person name="Oren A."/>
            <person name="Chaudhuri R.R."/>
            <person name="La Ragione R."/>
            <person name="Hildebrand F."/>
            <person name="Pallen M.J."/>
        </authorList>
    </citation>
    <scope>NUCLEOTIDE SEQUENCE</scope>
    <source>
        <strain evidence="8">Gambia16-930</strain>
    </source>
</reference>
<keyword evidence="6" id="KW-0472">Membrane</keyword>
<dbReference type="PANTHER" id="PTHR32060:SF30">
    <property type="entry name" value="CARBOXY-TERMINAL PROCESSING PROTEASE CTPA"/>
    <property type="match status" value="1"/>
</dbReference>
<proteinExistence type="inferred from homology"/>
<dbReference type="Pfam" id="PF22694">
    <property type="entry name" value="CtpB_N-like"/>
    <property type="match status" value="1"/>
</dbReference>
<dbReference type="InterPro" id="IPR029045">
    <property type="entry name" value="ClpP/crotonase-like_dom_sf"/>
</dbReference>
<keyword evidence="4 5" id="KW-0720">Serine protease</keyword>
<dbReference type="AlphaFoldDB" id="A0A9D1RGJ8"/>
<dbReference type="GO" id="GO:0006508">
    <property type="term" value="P:proteolysis"/>
    <property type="evidence" value="ECO:0007669"/>
    <property type="project" value="UniProtKB-KW"/>
</dbReference>
<sequence length="527" mass="59585">MNNKARTPIIIALSVVSGLLLGFFLIPGGSTLTVNRNKINQVVSLVNEQYVDKVDMDSLEDEAIRSLLKNLDPHSVYLTSEEIKRENESLQGNFDGIGIQFRIIEDTIVVIQPIASGPSQKAGIMAGDRIIKVDGKTVCGKNITNEEVFKLLKGRKGTKVNISIRRSGIAEPIQYTITRDAIPIHSVDYFGMIDRNTAYIKLSQFSANSHAEVSEAMRKLNLSENSQLIFDLRGNGGGYLDQAIKIAEEFLEPNDLILFTKGRYTGRKDYFVKADGNFTKGKMIILIDEASASASEIIAGAMQDNDRACIMGRRTFGKGLVQEQKMLADGSAIRLTVSRYYTPSGRCIQRPYVSGDPEKYYTDFLERYVNMENHSDTISHADSLKYKTKKGRTVYGGGGIEPDIELPYYLYKKSADYTTLLRKGLIYKFCFDYTDKNRKEFSIYRTGGEFLKNFKTSQNLYDSMIASAKAQKIELKNIPPEEEMEIKLLMKAYMAQNLYGDEYFYPIYLQIDEDVQKCLTQFKNIRN</sequence>
<dbReference type="GO" id="GO:0004175">
    <property type="term" value="F:endopeptidase activity"/>
    <property type="evidence" value="ECO:0007669"/>
    <property type="project" value="TreeGrafter"/>
</dbReference>
<evidence type="ECO:0000256" key="2">
    <source>
        <dbReference type="ARBA" id="ARBA00022670"/>
    </source>
</evidence>
<evidence type="ECO:0000313" key="9">
    <source>
        <dbReference type="Proteomes" id="UP000824267"/>
    </source>
</evidence>
<dbReference type="PANTHER" id="PTHR32060">
    <property type="entry name" value="TAIL-SPECIFIC PROTEASE"/>
    <property type="match status" value="1"/>
</dbReference>
<dbReference type="SUPFAM" id="SSF52096">
    <property type="entry name" value="ClpP/crotonase"/>
    <property type="match status" value="1"/>
</dbReference>
<dbReference type="GO" id="GO:0007165">
    <property type="term" value="P:signal transduction"/>
    <property type="evidence" value="ECO:0007669"/>
    <property type="project" value="TreeGrafter"/>
</dbReference>
<accession>A0A9D1RGJ8</accession>
<dbReference type="SMART" id="SM00228">
    <property type="entry name" value="PDZ"/>
    <property type="match status" value="1"/>
</dbReference>
<feature type="domain" description="PDZ" evidence="7">
    <location>
        <begin position="80"/>
        <end position="153"/>
    </location>
</feature>
<dbReference type="GO" id="GO:0030288">
    <property type="term" value="C:outer membrane-bounded periplasmic space"/>
    <property type="evidence" value="ECO:0007669"/>
    <property type="project" value="TreeGrafter"/>
</dbReference>
<evidence type="ECO:0000256" key="1">
    <source>
        <dbReference type="ARBA" id="ARBA00009179"/>
    </source>
</evidence>
<dbReference type="Pfam" id="PF13180">
    <property type="entry name" value="PDZ_2"/>
    <property type="match status" value="1"/>
</dbReference>
<dbReference type="NCBIfam" id="TIGR00225">
    <property type="entry name" value="prc"/>
    <property type="match status" value="1"/>
</dbReference>
<dbReference type="FunFam" id="2.30.42.10:FF:000063">
    <property type="entry name" value="Peptidase, S41 family"/>
    <property type="match status" value="1"/>
</dbReference>